<protein>
    <submittedName>
        <fullName evidence="2">GNAT family N-acetyltransferase</fullName>
        <ecNumber evidence="2">2.3.-.-</ecNumber>
    </submittedName>
</protein>
<sequence length="73" mass="7937">MQEREEVFVAEQGGEVVAFASVGPARDHPGYTHELMTLYSLKRVQGRGMGRGLLDAVFNTVRAGVVITSHSGY</sequence>
<dbReference type="Gene3D" id="3.40.630.30">
    <property type="match status" value="1"/>
</dbReference>
<keyword evidence="3" id="KW-1185">Reference proteome</keyword>
<dbReference type="RefSeq" id="WP_380083169.1">
    <property type="nucleotide sequence ID" value="NZ_JBHSWD010000001.1"/>
</dbReference>
<comment type="caution">
    <text evidence="2">The sequence shown here is derived from an EMBL/GenBank/DDBJ whole genome shotgun (WGS) entry which is preliminary data.</text>
</comment>
<gene>
    <name evidence="2" type="ORF">ACFP81_09215</name>
</gene>
<dbReference type="GO" id="GO:0016746">
    <property type="term" value="F:acyltransferase activity"/>
    <property type="evidence" value="ECO:0007669"/>
    <property type="project" value="UniProtKB-KW"/>
</dbReference>
<reference evidence="3" key="1">
    <citation type="journal article" date="2019" name="Int. J. Syst. Evol. Microbiol.">
        <title>The Global Catalogue of Microorganisms (GCM) 10K type strain sequencing project: providing services to taxonomists for standard genome sequencing and annotation.</title>
        <authorList>
            <consortium name="The Broad Institute Genomics Platform"/>
            <consortium name="The Broad Institute Genome Sequencing Center for Infectious Disease"/>
            <person name="Wu L."/>
            <person name="Ma J."/>
        </authorList>
    </citation>
    <scope>NUCLEOTIDE SEQUENCE [LARGE SCALE GENOMIC DNA]</scope>
    <source>
        <strain evidence="3">CGMCC 1.15772</strain>
    </source>
</reference>
<dbReference type="Pfam" id="PF13508">
    <property type="entry name" value="Acetyltransf_7"/>
    <property type="match status" value="1"/>
</dbReference>
<accession>A0ABW1YH24</accession>
<dbReference type="InterPro" id="IPR016181">
    <property type="entry name" value="Acyl_CoA_acyltransferase"/>
</dbReference>
<dbReference type="EC" id="2.3.-.-" evidence="2"/>
<dbReference type="EMBL" id="JBHSWD010000001">
    <property type="protein sequence ID" value="MFC6592159.1"/>
    <property type="molecule type" value="Genomic_DNA"/>
</dbReference>
<dbReference type="SUPFAM" id="SSF55729">
    <property type="entry name" value="Acyl-CoA N-acyltransferases (Nat)"/>
    <property type="match status" value="1"/>
</dbReference>
<dbReference type="InterPro" id="IPR000182">
    <property type="entry name" value="GNAT_dom"/>
</dbReference>
<evidence type="ECO:0000313" key="2">
    <source>
        <dbReference type="EMBL" id="MFC6592159.1"/>
    </source>
</evidence>
<dbReference type="CDD" id="cd04301">
    <property type="entry name" value="NAT_SF"/>
    <property type="match status" value="1"/>
</dbReference>
<evidence type="ECO:0000313" key="3">
    <source>
        <dbReference type="Proteomes" id="UP001596297"/>
    </source>
</evidence>
<name>A0ABW1YH24_9DEIO</name>
<feature type="domain" description="N-acetyltransferase" evidence="1">
    <location>
        <begin position="1"/>
        <end position="73"/>
    </location>
</feature>
<dbReference type="PROSITE" id="PS51186">
    <property type="entry name" value="GNAT"/>
    <property type="match status" value="1"/>
</dbReference>
<organism evidence="2 3">
    <name type="scientific">Deinococcus lacus</name>
    <dbReference type="NCBI Taxonomy" id="392561"/>
    <lineage>
        <taxon>Bacteria</taxon>
        <taxon>Thermotogati</taxon>
        <taxon>Deinococcota</taxon>
        <taxon>Deinococci</taxon>
        <taxon>Deinococcales</taxon>
        <taxon>Deinococcaceae</taxon>
        <taxon>Deinococcus</taxon>
    </lineage>
</organism>
<dbReference type="Proteomes" id="UP001596297">
    <property type="component" value="Unassembled WGS sequence"/>
</dbReference>
<evidence type="ECO:0000259" key="1">
    <source>
        <dbReference type="PROSITE" id="PS51186"/>
    </source>
</evidence>
<keyword evidence="2" id="KW-0808">Transferase</keyword>
<keyword evidence="2" id="KW-0012">Acyltransferase</keyword>
<proteinExistence type="predicted"/>